<dbReference type="RefSeq" id="WP_277833655.1">
    <property type="nucleotide sequence ID" value="NZ_JAAIVF010000005.1"/>
</dbReference>
<evidence type="ECO:0000313" key="3">
    <source>
        <dbReference type="Proteomes" id="UP001152755"/>
    </source>
</evidence>
<dbReference type="Proteomes" id="UP001152755">
    <property type="component" value="Unassembled WGS sequence"/>
</dbReference>
<gene>
    <name evidence="2" type="ORF">NVS88_11530</name>
</gene>
<feature type="region of interest" description="Disordered" evidence="1">
    <location>
        <begin position="68"/>
        <end position="87"/>
    </location>
</feature>
<evidence type="ECO:0000313" key="2">
    <source>
        <dbReference type="EMBL" id="MDG3015183.1"/>
    </source>
</evidence>
<organism evidence="2 3">
    <name type="scientific">Speluncibacter jeojiensis</name>
    <dbReference type="NCBI Taxonomy" id="2710754"/>
    <lineage>
        <taxon>Bacteria</taxon>
        <taxon>Bacillati</taxon>
        <taxon>Actinomycetota</taxon>
        <taxon>Actinomycetes</taxon>
        <taxon>Mycobacteriales</taxon>
        <taxon>Speluncibacteraceae</taxon>
        <taxon>Speluncibacter</taxon>
    </lineage>
</organism>
<name>A0A9X4M4Q4_9ACTN</name>
<protein>
    <recommendedName>
        <fullName evidence="4">Ferredoxin</fullName>
    </recommendedName>
</protein>
<evidence type="ECO:0000256" key="1">
    <source>
        <dbReference type="SAM" id="MobiDB-lite"/>
    </source>
</evidence>
<evidence type="ECO:0008006" key="4">
    <source>
        <dbReference type="Google" id="ProtNLM"/>
    </source>
</evidence>
<sequence>MTTTRHWAKAPAQSDRAQVEAITLATAGDKKRYTSAGLQPVQCRACSTCVLVKKNSDIHTSIQWTSATGTCPRLNEPGENGRPSALRDSCPDLSASIVQAVREGLIHVAPHSEDIVDE</sequence>
<proteinExistence type="predicted"/>
<dbReference type="AlphaFoldDB" id="A0A9X4M4Q4"/>
<comment type="caution">
    <text evidence="2">The sequence shown here is derived from an EMBL/GenBank/DDBJ whole genome shotgun (WGS) entry which is preliminary data.</text>
</comment>
<reference evidence="2" key="1">
    <citation type="submission" date="2022-08" db="EMBL/GenBank/DDBJ databases">
        <title>Genome analysis of Corynebacteriales strain.</title>
        <authorList>
            <person name="Lee S.D."/>
        </authorList>
    </citation>
    <scope>NUCLEOTIDE SEQUENCE</scope>
    <source>
        <strain evidence="2">D3-21</strain>
    </source>
</reference>
<dbReference type="EMBL" id="JANRHA010000006">
    <property type="protein sequence ID" value="MDG3015183.1"/>
    <property type="molecule type" value="Genomic_DNA"/>
</dbReference>
<accession>A0A9X4M4Q4</accession>
<keyword evidence="3" id="KW-1185">Reference proteome</keyword>